<keyword evidence="13" id="KW-0239">DNA-directed DNA polymerase</keyword>
<dbReference type="GO" id="GO:0006281">
    <property type="term" value="P:DNA repair"/>
    <property type="evidence" value="ECO:0007669"/>
    <property type="project" value="UniProtKB-KW"/>
</dbReference>
<evidence type="ECO:0000256" key="1">
    <source>
        <dbReference type="ARBA" id="ARBA00001936"/>
    </source>
</evidence>
<dbReference type="InterPro" id="IPR014146">
    <property type="entry name" value="LigD_ligase_dom"/>
</dbReference>
<dbReference type="InterPro" id="IPR014143">
    <property type="entry name" value="NHEJ_ligase_prk"/>
</dbReference>
<dbReference type="Gene3D" id="3.90.920.10">
    <property type="entry name" value="DNA primase, PRIM domain"/>
    <property type="match status" value="1"/>
</dbReference>
<dbReference type="EMBL" id="CP021108">
    <property type="protein sequence ID" value="ARP80650.1"/>
    <property type="molecule type" value="Genomic_DNA"/>
</dbReference>
<dbReference type="EC" id="6.5.1.1" evidence="2"/>
<proteinExistence type="predicted"/>
<dbReference type="Gene3D" id="2.40.50.140">
    <property type="entry name" value="Nucleic acid-binding proteins"/>
    <property type="match status" value="1"/>
</dbReference>
<feature type="compositionally biased region" description="Basic residues" evidence="21">
    <location>
        <begin position="211"/>
        <end position="222"/>
    </location>
</feature>
<evidence type="ECO:0000256" key="18">
    <source>
        <dbReference type="ARBA" id="ARBA00023268"/>
    </source>
</evidence>
<dbReference type="PANTHER" id="PTHR42705:SF2">
    <property type="entry name" value="BIFUNCTIONAL NON-HOMOLOGOUS END JOINING PROTEIN LIGD"/>
    <property type="match status" value="1"/>
</dbReference>
<evidence type="ECO:0000256" key="17">
    <source>
        <dbReference type="ARBA" id="ARBA00023211"/>
    </source>
</evidence>
<dbReference type="Pfam" id="PF04679">
    <property type="entry name" value="DNA_ligase_A_C"/>
    <property type="match status" value="1"/>
</dbReference>
<feature type="compositionally biased region" description="Low complexity" evidence="21">
    <location>
        <begin position="223"/>
        <end position="245"/>
    </location>
</feature>
<dbReference type="InterPro" id="IPR012310">
    <property type="entry name" value="DNA_ligase_ATP-dep_cent"/>
</dbReference>
<evidence type="ECO:0000256" key="11">
    <source>
        <dbReference type="ARBA" id="ARBA00022839"/>
    </source>
</evidence>
<dbReference type="InterPro" id="IPR014145">
    <property type="entry name" value="LigD_pol_dom"/>
</dbReference>
<keyword evidence="16" id="KW-0234">DNA repair</keyword>
<evidence type="ECO:0000256" key="4">
    <source>
        <dbReference type="ARBA" id="ARBA00022679"/>
    </source>
</evidence>
<dbReference type="NCBIfam" id="TIGR02777">
    <property type="entry name" value="LigD_PE_dom"/>
    <property type="match status" value="1"/>
</dbReference>
<dbReference type="InterPro" id="IPR033651">
    <property type="entry name" value="PaeLigD_Pol-like"/>
</dbReference>
<dbReference type="NCBIfam" id="TIGR02776">
    <property type="entry name" value="NHEJ_ligase_prk"/>
    <property type="match status" value="1"/>
</dbReference>
<dbReference type="GO" id="GO:0006310">
    <property type="term" value="P:DNA recombination"/>
    <property type="evidence" value="ECO:0007669"/>
    <property type="project" value="UniProtKB-KW"/>
</dbReference>
<dbReference type="Proteomes" id="UP000194151">
    <property type="component" value="Chromosome"/>
</dbReference>
<dbReference type="SUPFAM" id="SSF56091">
    <property type="entry name" value="DNA ligase/mRNA capping enzyme, catalytic domain"/>
    <property type="match status" value="1"/>
</dbReference>
<dbReference type="STRING" id="1416806.CAL12_07230"/>
<dbReference type="GO" id="GO:0046872">
    <property type="term" value="F:metal ion binding"/>
    <property type="evidence" value="ECO:0007669"/>
    <property type="project" value="UniProtKB-KW"/>
</dbReference>
<dbReference type="CDD" id="cd07906">
    <property type="entry name" value="Adenylation_DNA_ligase_LigD_LigC"/>
    <property type="match status" value="1"/>
</dbReference>
<evidence type="ECO:0000256" key="5">
    <source>
        <dbReference type="ARBA" id="ARBA00022695"/>
    </source>
</evidence>
<evidence type="ECO:0000256" key="3">
    <source>
        <dbReference type="ARBA" id="ARBA00022598"/>
    </source>
</evidence>
<dbReference type="Pfam" id="PF21686">
    <property type="entry name" value="LigD_Prim-Pol"/>
    <property type="match status" value="1"/>
</dbReference>
<evidence type="ECO:0000256" key="13">
    <source>
        <dbReference type="ARBA" id="ARBA00022932"/>
    </source>
</evidence>
<dbReference type="GO" id="GO:0003887">
    <property type="term" value="F:DNA-directed DNA polymerase activity"/>
    <property type="evidence" value="ECO:0007669"/>
    <property type="project" value="UniProtKB-KW"/>
</dbReference>
<evidence type="ECO:0000256" key="8">
    <source>
        <dbReference type="ARBA" id="ARBA00022741"/>
    </source>
</evidence>
<dbReference type="GO" id="GO:0005524">
    <property type="term" value="F:ATP binding"/>
    <property type="evidence" value="ECO:0007669"/>
    <property type="project" value="UniProtKB-KW"/>
</dbReference>
<evidence type="ECO:0000256" key="10">
    <source>
        <dbReference type="ARBA" id="ARBA00022801"/>
    </source>
</evidence>
<dbReference type="Pfam" id="PF01068">
    <property type="entry name" value="DNA_ligase_A_M"/>
    <property type="match status" value="1"/>
</dbReference>
<keyword evidence="11" id="KW-0269">Exonuclease</keyword>
<dbReference type="PANTHER" id="PTHR42705">
    <property type="entry name" value="BIFUNCTIONAL NON-HOMOLOGOUS END JOINING PROTEIN LIGD"/>
    <property type="match status" value="1"/>
</dbReference>
<evidence type="ECO:0000313" key="23">
    <source>
        <dbReference type="EMBL" id="ARP80650.1"/>
    </source>
</evidence>
<dbReference type="InterPro" id="IPR052171">
    <property type="entry name" value="NHEJ_LigD"/>
</dbReference>
<dbReference type="OrthoDB" id="9802472at2"/>
<dbReference type="GO" id="GO:0004527">
    <property type="term" value="F:exonuclease activity"/>
    <property type="evidence" value="ECO:0007669"/>
    <property type="project" value="UniProtKB-KW"/>
</dbReference>
<keyword evidence="17" id="KW-0464">Manganese</keyword>
<keyword evidence="14" id="KW-0238">DNA-binding</keyword>
<sequence>MVDSLAKYRQKRNFDVTSEPAGGGKPNATARAFVIQKHWATRLHYDFRLELDGAMKSWAVPKGPSYDPSIKRMAVQVEDHPIAYNQFEGEIPKGQYGAGKVIIWDEGTWQPVGDPRKGYREGHLKFDLMGAKMQGRWALVRLHGKENERQPPWLLIKDRDEFARADAEFSVVDEMPDSVVPLRAQRKKALARAARPAANEAATDQATAKKTAAKKTTAKKAAAKQATTEKATARKATAKTATAKTAPRKRAAKTGAAADGADAATTDAAQHRLPGVARALPATLKPQLATLVDGVPPNPADWIYEVKFDGYRIVARLDEGGARLYTRNGHDWSAKMPHLVKALSALKVQDTWIDGEIVVLADHGAPSFQALQNAFDSDRTGDIVYYAFDLPFVAGRDLREEPVTVRRALLEQLLGGASDGPMRFSAAFDAPPGELVASACKMGLEGIIAKRRDSIYVSRRSDAWLKLKCAQRQEFIIVGYTDPAGSRKGLGALLVAVHDDKGELRYAGKVGTGFDTRGLQEMAKRLQAIEIPERPLPQQPELPRKAHWVKPELVAEVSFGEWTQSGHIRHSVFRGLRGDKPARAITREKPLAAQAVGKDAAADVGDGAPSRAGKAKAAKKAATKTAAKAPAGTQETVARPASLKGAPAGKGKLGRLSNPDRIIDPSTGLTKLDLARYYGLVAPLLLEHLKNRPVSLVRAPGGIQEPLFFQKHLEAAIPGVKPLPQRLDPGHPSLLEVPSDVAIVSAAQMNVVEFHTWNAVKTAIGKPDRMLFDLDPGEGVKWATLQQAAGLVRVLLRELGLDCWLKTSGGKGLHVVVPLRKQYGWDTVKDFSQAIVRHLASTLPQLFVAKSGPKNRVGKIFADYLRNGYGATTVAAWSARARPGLGISVPIAWDELPDIKGGAHWTISTAHTRLDAGNAPWDDYQPQAVSPAMKALDFDPKD</sequence>
<evidence type="ECO:0000256" key="15">
    <source>
        <dbReference type="ARBA" id="ARBA00023172"/>
    </source>
</evidence>
<feature type="domain" description="ATP-dependent DNA ligase family profile" evidence="22">
    <location>
        <begin position="376"/>
        <end position="468"/>
    </location>
</feature>
<keyword evidence="24" id="KW-1185">Reference proteome</keyword>
<evidence type="ECO:0000256" key="6">
    <source>
        <dbReference type="ARBA" id="ARBA00022722"/>
    </source>
</evidence>
<dbReference type="GO" id="GO:0003677">
    <property type="term" value="F:DNA binding"/>
    <property type="evidence" value="ECO:0007669"/>
    <property type="project" value="UniProtKB-KW"/>
</dbReference>
<dbReference type="Pfam" id="PF13298">
    <property type="entry name" value="LigD_N"/>
    <property type="match status" value="1"/>
</dbReference>
<keyword evidence="9" id="KW-0227">DNA damage</keyword>
<keyword evidence="5" id="KW-0548">Nucleotidyltransferase</keyword>
<feature type="compositionally biased region" description="Low complexity" evidence="21">
    <location>
        <begin position="598"/>
        <end position="608"/>
    </location>
</feature>
<dbReference type="GO" id="GO:0003910">
    <property type="term" value="F:DNA ligase (ATP) activity"/>
    <property type="evidence" value="ECO:0007669"/>
    <property type="project" value="UniProtKB-EC"/>
</dbReference>
<evidence type="ECO:0000313" key="24">
    <source>
        <dbReference type="Proteomes" id="UP000194151"/>
    </source>
</evidence>
<feature type="region of interest" description="Disordered" evidence="21">
    <location>
        <begin position="191"/>
        <end position="265"/>
    </location>
</feature>
<keyword evidence="8" id="KW-0547">Nucleotide-binding</keyword>
<feature type="compositionally biased region" description="Low complexity" evidence="21">
    <location>
        <begin position="253"/>
        <end position="265"/>
    </location>
</feature>
<evidence type="ECO:0000256" key="9">
    <source>
        <dbReference type="ARBA" id="ARBA00022763"/>
    </source>
</evidence>
<protein>
    <recommendedName>
        <fullName evidence="2">DNA ligase (ATP)</fullName>
        <ecNumber evidence="2">6.5.1.1</ecNumber>
    </recommendedName>
    <alternativeName>
        <fullName evidence="19">NHEJ DNA polymerase</fullName>
    </alternativeName>
</protein>
<feature type="compositionally biased region" description="Low complexity" evidence="21">
    <location>
        <begin position="191"/>
        <end position="210"/>
    </location>
</feature>
<evidence type="ECO:0000256" key="21">
    <source>
        <dbReference type="SAM" id="MobiDB-lite"/>
    </source>
</evidence>
<evidence type="ECO:0000256" key="14">
    <source>
        <dbReference type="ARBA" id="ARBA00023125"/>
    </source>
</evidence>
<evidence type="ECO:0000256" key="19">
    <source>
        <dbReference type="ARBA" id="ARBA00029943"/>
    </source>
</evidence>
<keyword evidence="7" id="KW-0479">Metal-binding</keyword>
<name>A0A1W6YHW3_9BORD</name>
<dbReference type="CDD" id="cd07971">
    <property type="entry name" value="OBF_DNA_ligase_LigD"/>
    <property type="match status" value="1"/>
</dbReference>
<keyword evidence="4" id="KW-0808">Transferase</keyword>
<dbReference type="InterPro" id="IPR012309">
    <property type="entry name" value="DNA_ligase_ATP-dep_C"/>
</dbReference>
<keyword evidence="6" id="KW-0540">Nuclease</keyword>
<keyword evidence="15" id="KW-0233">DNA recombination</keyword>
<dbReference type="SUPFAM" id="SSF50249">
    <property type="entry name" value="Nucleic acid-binding proteins"/>
    <property type="match status" value="1"/>
</dbReference>
<dbReference type="NCBIfam" id="TIGR02779">
    <property type="entry name" value="NHEJ_ligase_lig"/>
    <property type="match status" value="1"/>
</dbReference>
<gene>
    <name evidence="23" type="ORF">CAL12_07230</name>
</gene>
<feature type="compositionally biased region" description="Basic residues" evidence="21">
    <location>
        <begin position="613"/>
        <end position="622"/>
    </location>
</feature>
<keyword evidence="3 23" id="KW-0436">Ligase</keyword>
<dbReference type="KEGG" id="bgv:CAL12_07230"/>
<dbReference type="AlphaFoldDB" id="A0A1W6YHW3"/>
<dbReference type="InterPro" id="IPR012340">
    <property type="entry name" value="NA-bd_OB-fold"/>
</dbReference>
<keyword evidence="18" id="KW-0511">Multifunctional enzyme</keyword>
<dbReference type="PROSITE" id="PS50160">
    <property type="entry name" value="DNA_LIGASE_A3"/>
    <property type="match status" value="1"/>
</dbReference>
<reference evidence="23 24" key="1">
    <citation type="submission" date="2017-05" db="EMBL/GenBank/DDBJ databases">
        <title>Complete and WGS of Bordetella genogroups.</title>
        <authorList>
            <person name="Spilker T."/>
            <person name="LiPuma J."/>
        </authorList>
    </citation>
    <scope>NUCLEOTIDE SEQUENCE [LARGE SCALE GENOMIC DNA]</scope>
    <source>
        <strain evidence="23 24">AU19157</strain>
    </source>
</reference>
<evidence type="ECO:0000259" key="22">
    <source>
        <dbReference type="PROSITE" id="PS50160"/>
    </source>
</evidence>
<dbReference type="NCBIfam" id="NF004628">
    <property type="entry name" value="PRK05972.1"/>
    <property type="match status" value="1"/>
</dbReference>
<organism evidence="23 24">
    <name type="scientific">Bordetella genomosp. 8</name>
    <dbReference type="NCBI Taxonomy" id="1416806"/>
    <lineage>
        <taxon>Bacteria</taxon>
        <taxon>Pseudomonadati</taxon>
        <taxon>Pseudomonadota</taxon>
        <taxon>Betaproteobacteria</taxon>
        <taxon>Burkholderiales</taxon>
        <taxon>Alcaligenaceae</taxon>
        <taxon>Bordetella</taxon>
    </lineage>
</organism>
<dbReference type="RefSeq" id="WP_086063873.1">
    <property type="nucleotide sequence ID" value="NZ_CP021108.1"/>
</dbReference>
<keyword evidence="10" id="KW-0378">Hydrolase</keyword>
<evidence type="ECO:0000256" key="2">
    <source>
        <dbReference type="ARBA" id="ARBA00012727"/>
    </source>
</evidence>
<evidence type="ECO:0000256" key="12">
    <source>
        <dbReference type="ARBA" id="ARBA00022840"/>
    </source>
</evidence>
<dbReference type="InterPro" id="IPR014144">
    <property type="entry name" value="LigD_PE_domain"/>
</dbReference>
<feature type="region of interest" description="Disordered" evidence="21">
    <location>
        <begin position="598"/>
        <end position="638"/>
    </location>
</feature>
<comment type="catalytic activity">
    <reaction evidence="20">
        <text>ATP + (deoxyribonucleotide)n-3'-hydroxyl + 5'-phospho-(deoxyribonucleotide)m = (deoxyribonucleotide)n+m + AMP + diphosphate.</text>
        <dbReference type="EC" id="6.5.1.1"/>
    </reaction>
</comment>
<evidence type="ECO:0000256" key="20">
    <source>
        <dbReference type="ARBA" id="ARBA00034003"/>
    </source>
</evidence>
<dbReference type="Gene3D" id="3.30.470.30">
    <property type="entry name" value="DNA ligase/mRNA capping enzyme"/>
    <property type="match status" value="1"/>
</dbReference>
<dbReference type="CDD" id="cd04862">
    <property type="entry name" value="PaeLigD_Pol_like"/>
    <property type="match status" value="1"/>
</dbReference>
<evidence type="ECO:0000256" key="16">
    <source>
        <dbReference type="ARBA" id="ARBA00023204"/>
    </source>
</evidence>
<dbReference type="NCBIfam" id="TIGR02778">
    <property type="entry name" value="ligD_pol"/>
    <property type="match status" value="1"/>
</dbReference>
<evidence type="ECO:0000256" key="7">
    <source>
        <dbReference type="ARBA" id="ARBA00022723"/>
    </source>
</evidence>
<feature type="compositionally biased region" description="Low complexity" evidence="21">
    <location>
        <begin position="623"/>
        <end position="633"/>
    </location>
</feature>
<keyword evidence="12" id="KW-0067">ATP-binding</keyword>
<dbReference type="Gene3D" id="3.30.1490.70">
    <property type="match status" value="1"/>
</dbReference>
<comment type="cofactor">
    <cofactor evidence="1">
        <name>Mn(2+)</name>
        <dbReference type="ChEBI" id="CHEBI:29035"/>
    </cofactor>
</comment>
<accession>A0A1W6YHW3</accession>